<dbReference type="Proteomes" id="UP000789525">
    <property type="component" value="Unassembled WGS sequence"/>
</dbReference>
<sequence length="169" mass="18976">VLLISARANPRKESALQHQMSFVNNHQDLPLLNAVEIPVNVEAMLSSDQSSRQESTDHNADRRRLSAVRRVVARKTCCTLEPGESMPEPEEVLLRRQQRSSKPVDVVMDDAPSSAHLQIGYEEEEVNQTGHRRAMVPEELLQGPQRVVTVRSEGMRDAIALLDRQFGCS</sequence>
<dbReference type="EMBL" id="CAJVPT010049156">
    <property type="protein sequence ID" value="CAG8743378.1"/>
    <property type="molecule type" value="Genomic_DNA"/>
</dbReference>
<accession>A0ACA9QCU9</accession>
<gene>
    <name evidence="1" type="ORF">ACOLOM_LOCUS12301</name>
</gene>
<comment type="caution">
    <text evidence="1">The sequence shown here is derived from an EMBL/GenBank/DDBJ whole genome shotgun (WGS) entry which is preliminary data.</text>
</comment>
<evidence type="ECO:0000313" key="1">
    <source>
        <dbReference type="EMBL" id="CAG8743378.1"/>
    </source>
</evidence>
<reference evidence="1" key="1">
    <citation type="submission" date="2021-06" db="EMBL/GenBank/DDBJ databases">
        <authorList>
            <person name="Kallberg Y."/>
            <person name="Tangrot J."/>
            <person name="Rosling A."/>
        </authorList>
    </citation>
    <scope>NUCLEOTIDE SEQUENCE</scope>
    <source>
        <strain evidence="1">CL356</strain>
    </source>
</reference>
<protein>
    <submittedName>
        <fullName evidence="1">15799_t:CDS:1</fullName>
    </submittedName>
</protein>
<name>A0ACA9QCU9_9GLOM</name>
<feature type="non-terminal residue" evidence="1">
    <location>
        <position position="1"/>
    </location>
</feature>
<proteinExistence type="predicted"/>
<evidence type="ECO:0000313" key="2">
    <source>
        <dbReference type="Proteomes" id="UP000789525"/>
    </source>
</evidence>
<keyword evidence="2" id="KW-1185">Reference proteome</keyword>
<organism evidence="1 2">
    <name type="scientific">Acaulospora colombiana</name>
    <dbReference type="NCBI Taxonomy" id="27376"/>
    <lineage>
        <taxon>Eukaryota</taxon>
        <taxon>Fungi</taxon>
        <taxon>Fungi incertae sedis</taxon>
        <taxon>Mucoromycota</taxon>
        <taxon>Glomeromycotina</taxon>
        <taxon>Glomeromycetes</taxon>
        <taxon>Diversisporales</taxon>
        <taxon>Acaulosporaceae</taxon>
        <taxon>Acaulospora</taxon>
    </lineage>
</organism>